<evidence type="ECO:0000259" key="1">
    <source>
        <dbReference type="Pfam" id="PF00849"/>
    </source>
</evidence>
<protein>
    <submittedName>
        <fullName evidence="2">Pseudouridine synthase</fullName>
    </submittedName>
</protein>
<dbReference type="GO" id="GO:0140098">
    <property type="term" value="F:catalytic activity, acting on RNA"/>
    <property type="evidence" value="ECO:0007669"/>
    <property type="project" value="UniProtKB-ARBA"/>
</dbReference>
<dbReference type="GO" id="GO:0000455">
    <property type="term" value="P:enzyme-directed rRNA pseudouridine synthesis"/>
    <property type="evidence" value="ECO:0007669"/>
    <property type="project" value="TreeGrafter"/>
</dbReference>
<keyword evidence="3" id="KW-1185">Reference proteome</keyword>
<dbReference type="Proteomes" id="UP000278006">
    <property type="component" value="Unassembled WGS sequence"/>
</dbReference>
<dbReference type="InterPro" id="IPR020103">
    <property type="entry name" value="PsdUridine_synth_cat_dom_sf"/>
</dbReference>
<dbReference type="PANTHER" id="PTHR21600">
    <property type="entry name" value="MITOCHONDRIAL RNA PSEUDOURIDINE SYNTHASE"/>
    <property type="match status" value="1"/>
</dbReference>
<dbReference type="GO" id="GO:0009982">
    <property type="term" value="F:pseudouridine synthase activity"/>
    <property type="evidence" value="ECO:0007669"/>
    <property type="project" value="InterPro"/>
</dbReference>
<organism evidence="2 3">
    <name type="scientific">Corticibacter populi</name>
    <dbReference type="NCBI Taxonomy" id="1550736"/>
    <lineage>
        <taxon>Bacteria</taxon>
        <taxon>Pseudomonadati</taxon>
        <taxon>Pseudomonadota</taxon>
        <taxon>Betaproteobacteria</taxon>
        <taxon>Burkholderiales</taxon>
        <taxon>Comamonadaceae</taxon>
        <taxon>Corticibacter</taxon>
    </lineage>
</organism>
<dbReference type="InterPro" id="IPR006145">
    <property type="entry name" value="PsdUridine_synth_RsuA/RluA"/>
</dbReference>
<dbReference type="RefSeq" id="WP_122227470.1">
    <property type="nucleotide sequence ID" value="NZ_SGWR01000003.1"/>
</dbReference>
<dbReference type="PANTHER" id="PTHR21600:SF84">
    <property type="entry name" value="PSEUDOURIDINE SYNTHASE RSUA_RLUA-LIKE DOMAIN-CONTAINING PROTEIN"/>
    <property type="match status" value="1"/>
</dbReference>
<dbReference type="SUPFAM" id="SSF55120">
    <property type="entry name" value="Pseudouridine synthase"/>
    <property type="match status" value="1"/>
</dbReference>
<sequence>MSGAVATRWQRPPDWSRVGVPAAAHGTALDFLAARFAHIARTDWQERIARRQVRGPDGEPLAAGAPVAGLGHLYYQRWLSDETPIPFEARVLHRDEHIVVADKPHFLPVAPAGLYLEQTLLRRLQHALGLPQLAPLHRLDKDTAGLVLLSANPATSNAYHRLFREQQVHKEYEAVAAHDARFEQPYWHRSRMEEGGPRFFTMCEVPGEPNSATLLQIAERAGPWARYRLQPVSGKKHQLRLHMAALGVPIRHDPFYPEINDPPSGDYSRPLQLLARRLRFRDPVSGAERVFESTRALQWPVDPADRFE</sequence>
<dbReference type="Gene3D" id="3.30.2350.10">
    <property type="entry name" value="Pseudouridine synthase"/>
    <property type="match status" value="1"/>
</dbReference>
<dbReference type="PROSITE" id="PS01129">
    <property type="entry name" value="PSI_RLU"/>
    <property type="match status" value="1"/>
</dbReference>
<gene>
    <name evidence="2" type="ORF">D8I35_07375</name>
</gene>
<evidence type="ECO:0000313" key="3">
    <source>
        <dbReference type="Proteomes" id="UP000278006"/>
    </source>
</evidence>
<dbReference type="Pfam" id="PF00849">
    <property type="entry name" value="PseudoU_synth_2"/>
    <property type="match status" value="1"/>
</dbReference>
<dbReference type="EMBL" id="RDQO01000002">
    <property type="protein sequence ID" value="RMX06355.1"/>
    <property type="molecule type" value="Genomic_DNA"/>
</dbReference>
<name>A0A3M6QTJ3_9BURK</name>
<reference evidence="2 3" key="1">
    <citation type="submission" date="2018-10" db="EMBL/GenBank/DDBJ databases">
        <title>Draft genome of Cortibacter populi DSM10536.</title>
        <authorList>
            <person name="Bernier A.-M."/>
            <person name="Bernard K."/>
        </authorList>
    </citation>
    <scope>NUCLEOTIDE SEQUENCE [LARGE SCALE GENOMIC DNA]</scope>
    <source>
        <strain evidence="2 3">DSM 105136</strain>
    </source>
</reference>
<dbReference type="InterPro" id="IPR050188">
    <property type="entry name" value="RluA_PseudoU_synthase"/>
</dbReference>
<comment type="caution">
    <text evidence="2">The sequence shown here is derived from an EMBL/GenBank/DDBJ whole genome shotgun (WGS) entry which is preliminary data.</text>
</comment>
<evidence type="ECO:0000313" key="2">
    <source>
        <dbReference type="EMBL" id="RMX06355.1"/>
    </source>
</evidence>
<accession>A0A3M6QTJ3</accession>
<dbReference type="GO" id="GO:0003723">
    <property type="term" value="F:RNA binding"/>
    <property type="evidence" value="ECO:0007669"/>
    <property type="project" value="InterPro"/>
</dbReference>
<dbReference type="InterPro" id="IPR006224">
    <property type="entry name" value="PsdUridine_synth_RluA-like_CS"/>
</dbReference>
<feature type="domain" description="Pseudouridine synthase RsuA/RluA-like" evidence="1">
    <location>
        <begin position="97"/>
        <end position="245"/>
    </location>
</feature>
<dbReference type="AlphaFoldDB" id="A0A3M6QTJ3"/>
<proteinExistence type="predicted"/>
<dbReference type="OrthoDB" id="9785808at2"/>